<dbReference type="HOGENOM" id="CLU_074337_1_0_11"/>
<dbReference type="InterPro" id="IPR029069">
    <property type="entry name" value="HotDog_dom_sf"/>
</dbReference>
<accession>F6ENX5</accession>
<evidence type="ECO:0000313" key="3">
    <source>
        <dbReference type="EMBL" id="AEF40441.1"/>
    </source>
</evidence>
<dbReference type="Pfam" id="PF13622">
    <property type="entry name" value="4HBT_3"/>
    <property type="match status" value="1"/>
</dbReference>
<evidence type="ECO:0008006" key="5">
    <source>
        <dbReference type="Google" id="ProtNLM"/>
    </source>
</evidence>
<reference evidence="3 4" key="1">
    <citation type="journal article" date="2011" name="J. Bacteriol.">
        <title>Complete genome sequence of Amycolicicoccus subflavus DQS3-9A1T, an actinomycete isolated from crude oil-polluted soil.</title>
        <authorList>
            <person name="Cai M."/>
            <person name="Chen W.M."/>
            <person name="Nie Y."/>
            <person name="Chi C.Q."/>
            <person name="Wang Y.N."/>
            <person name="Tang Y.Q."/>
            <person name="Li G.Y."/>
            <person name="Wu X.L."/>
        </authorList>
    </citation>
    <scope>NUCLEOTIDE SEQUENCE [LARGE SCALE GENOMIC DNA]</scope>
    <source>
        <strain evidence="4">DSM 45089 / DQS3-9A1</strain>
    </source>
</reference>
<dbReference type="InterPro" id="IPR049450">
    <property type="entry name" value="ACOT8-like_C"/>
</dbReference>
<organism evidence="3 4">
    <name type="scientific">Hoyosella subflava (strain DSM 45089 / JCM 17490 / NBRC 109087 / DQS3-9A1)</name>
    <name type="common">Amycolicicoccus subflavus</name>
    <dbReference type="NCBI Taxonomy" id="443218"/>
    <lineage>
        <taxon>Bacteria</taxon>
        <taxon>Bacillati</taxon>
        <taxon>Actinomycetota</taxon>
        <taxon>Actinomycetes</taxon>
        <taxon>Mycobacteriales</taxon>
        <taxon>Hoyosellaceae</taxon>
        <taxon>Hoyosella</taxon>
    </lineage>
</organism>
<dbReference type="STRING" id="443218.AS9A_1992"/>
<dbReference type="AlphaFoldDB" id="F6ENX5"/>
<evidence type="ECO:0000313" key="4">
    <source>
        <dbReference type="Proteomes" id="UP000009235"/>
    </source>
</evidence>
<protein>
    <recommendedName>
        <fullName evidence="5">Thioesterase</fullName>
    </recommendedName>
</protein>
<sequence length="275" mass="29900">MAMSSSNGPFYKRGPEADGWQSFTATQATVGVWSASTQHGSPPAALLVKALEEFEPRANTRISRVVVEILGPLPVSECRLRTWVERPGRRIQLLGAELQAEGADGAFRTVAKAYGWRLETSDTSHVADAPGVVHDPLLPPHEGEPWDPAHTFGPGYISAIEWSSIRRPSRSGKPGQTWGRPRVLLVDDEPLTPLQRLFTVVDSANGIGAKLDIREWTYLNTDLTVHIHRLPEGEWIGLSAKTTAGPDGIGMCSAVIYDEKGPVGRSAQTLLISPR</sequence>
<dbReference type="InterPro" id="IPR049449">
    <property type="entry name" value="TesB_ACOT8-like_N"/>
</dbReference>
<dbReference type="EMBL" id="CP002786">
    <property type="protein sequence ID" value="AEF40441.1"/>
    <property type="molecule type" value="Genomic_DNA"/>
</dbReference>
<dbReference type="InterPro" id="IPR042171">
    <property type="entry name" value="Acyl-CoA_hotdog"/>
</dbReference>
<gene>
    <name evidence="3" type="ordered locus">AS9A_1992</name>
</gene>
<evidence type="ECO:0000259" key="1">
    <source>
        <dbReference type="Pfam" id="PF13622"/>
    </source>
</evidence>
<name>F6ENX5_HOYSD</name>
<dbReference type="Pfam" id="PF20789">
    <property type="entry name" value="4HBT_3C"/>
    <property type="match status" value="1"/>
</dbReference>
<dbReference type="Gene3D" id="2.40.160.210">
    <property type="entry name" value="Acyl-CoA thioesterase, double hotdog domain"/>
    <property type="match status" value="1"/>
</dbReference>
<dbReference type="KEGG" id="asd:AS9A_1992"/>
<feature type="domain" description="Acyl-CoA thioesterase-like C-terminal" evidence="2">
    <location>
        <begin position="146"/>
        <end position="272"/>
    </location>
</feature>
<keyword evidence="4" id="KW-1185">Reference proteome</keyword>
<evidence type="ECO:0000259" key="2">
    <source>
        <dbReference type="Pfam" id="PF20789"/>
    </source>
</evidence>
<feature type="domain" description="Acyl-CoA thioesterase-like N-terminal HotDog" evidence="1">
    <location>
        <begin position="31"/>
        <end position="117"/>
    </location>
</feature>
<dbReference type="SUPFAM" id="SSF54637">
    <property type="entry name" value="Thioesterase/thiol ester dehydrase-isomerase"/>
    <property type="match status" value="1"/>
</dbReference>
<dbReference type="eggNOG" id="COG2050">
    <property type="taxonomic scope" value="Bacteria"/>
</dbReference>
<dbReference type="Proteomes" id="UP000009235">
    <property type="component" value="Chromosome"/>
</dbReference>
<proteinExistence type="predicted"/>